<evidence type="ECO:0000313" key="11">
    <source>
        <dbReference type="EMBL" id="OAQ38761.1"/>
    </source>
</evidence>
<dbReference type="STRING" id="1826909.A5893_11985"/>
<feature type="domain" description="Histidine kinase" evidence="10">
    <location>
        <begin position="188"/>
        <end position="393"/>
    </location>
</feature>
<keyword evidence="12" id="KW-1185">Reference proteome</keyword>
<comment type="catalytic activity">
    <reaction evidence="1">
        <text>ATP + protein L-histidine = ADP + protein N-phospho-L-histidine.</text>
        <dbReference type="EC" id="2.7.13.3"/>
    </reaction>
</comment>
<keyword evidence="9" id="KW-1133">Transmembrane helix</keyword>
<gene>
    <name evidence="11" type="ORF">A5893_11985</name>
</gene>
<evidence type="ECO:0000256" key="6">
    <source>
        <dbReference type="ARBA" id="ARBA00022777"/>
    </source>
</evidence>
<dbReference type="SUPFAM" id="SSF55874">
    <property type="entry name" value="ATPase domain of HSP90 chaperone/DNA topoisomerase II/histidine kinase"/>
    <property type="match status" value="1"/>
</dbReference>
<dbReference type="EMBL" id="LWHJ01000029">
    <property type="protein sequence ID" value="OAQ38761.1"/>
    <property type="molecule type" value="Genomic_DNA"/>
</dbReference>
<dbReference type="AlphaFoldDB" id="A0A179DCJ3"/>
<evidence type="ECO:0000256" key="3">
    <source>
        <dbReference type="ARBA" id="ARBA00022553"/>
    </source>
</evidence>
<reference evidence="11 12" key="2">
    <citation type="submission" date="2016-06" db="EMBL/GenBank/DDBJ databases">
        <title>Pedobacter psychrophilus sp. nov., isolated from Antarctic fragmentary rock.</title>
        <authorList>
            <person name="Svec P."/>
        </authorList>
    </citation>
    <scope>NUCLEOTIDE SEQUENCE [LARGE SCALE GENOMIC DNA]</scope>
    <source>
        <strain evidence="11 12">CCM 8644</strain>
    </source>
</reference>
<name>A0A179DCJ3_9SPHI</name>
<keyword evidence="9" id="KW-0472">Membrane</keyword>
<dbReference type="Pfam" id="PF02518">
    <property type="entry name" value="HATPase_c"/>
    <property type="match status" value="1"/>
</dbReference>
<evidence type="ECO:0000256" key="1">
    <source>
        <dbReference type="ARBA" id="ARBA00000085"/>
    </source>
</evidence>
<evidence type="ECO:0000256" key="9">
    <source>
        <dbReference type="SAM" id="Phobius"/>
    </source>
</evidence>
<dbReference type="RefSeq" id="WP_068822914.1">
    <property type="nucleotide sequence ID" value="NZ_LWHJ01000029.1"/>
</dbReference>
<dbReference type="Proteomes" id="UP000078459">
    <property type="component" value="Unassembled WGS sequence"/>
</dbReference>
<accession>A0A179DCJ3</accession>
<keyword evidence="9" id="KW-0812">Transmembrane</keyword>
<feature type="transmembrane region" description="Helical" evidence="9">
    <location>
        <begin position="12"/>
        <end position="29"/>
    </location>
</feature>
<evidence type="ECO:0000256" key="2">
    <source>
        <dbReference type="ARBA" id="ARBA00012438"/>
    </source>
</evidence>
<proteinExistence type="predicted"/>
<dbReference type="GO" id="GO:0005524">
    <property type="term" value="F:ATP binding"/>
    <property type="evidence" value="ECO:0007669"/>
    <property type="project" value="UniProtKB-KW"/>
</dbReference>
<dbReference type="InterPro" id="IPR004358">
    <property type="entry name" value="Sig_transdc_His_kin-like_C"/>
</dbReference>
<dbReference type="InterPro" id="IPR005467">
    <property type="entry name" value="His_kinase_dom"/>
</dbReference>
<feature type="transmembrane region" description="Helical" evidence="9">
    <location>
        <begin position="150"/>
        <end position="170"/>
    </location>
</feature>
<dbReference type="PANTHER" id="PTHR43065">
    <property type="entry name" value="SENSOR HISTIDINE KINASE"/>
    <property type="match status" value="1"/>
</dbReference>
<dbReference type="PRINTS" id="PR00344">
    <property type="entry name" value="BCTRLSENSOR"/>
</dbReference>
<evidence type="ECO:0000259" key="10">
    <source>
        <dbReference type="PROSITE" id="PS50109"/>
    </source>
</evidence>
<dbReference type="PANTHER" id="PTHR43065:SF10">
    <property type="entry name" value="PEROXIDE STRESS-ACTIVATED HISTIDINE KINASE MAK3"/>
    <property type="match status" value="1"/>
</dbReference>
<protein>
    <recommendedName>
        <fullName evidence="2">histidine kinase</fullName>
        <ecNumber evidence="2">2.7.13.3</ecNumber>
    </recommendedName>
</protein>
<keyword evidence="5" id="KW-0547">Nucleotide-binding</keyword>
<organism evidence="11 12">
    <name type="scientific">Pedobacter psychrophilus</name>
    <dbReference type="NCBI Taxonomy" id="1826909"/>
    <lineage>
        <taxon>Bacteria</taxon>
        <taxon>Pseudomonadati</taxon>
        <taxon>Bacteroidota</taxon>
        <taxon>Sphingobacteriia</taxon>
        <taxon>Sphingobacteriales</taxon>
        <taxon>Sphingobacteriaceae</taxon>
        <taxon>Pedobacter</taxon>
    </lineage>
</organism>
<reference evidence="11 12" key="1">
    <citation type="submission" date="2016-04" db="EMBL/GenBank/DDBJ databases">
        <authorList>
            <person name="Evans L.H."/>
            <person name="Alamgir A."/>
            <person name="Owens N."/>
            <person name="Weber N.D."/>
            <person name="Virtaneva K."/>
            <person name="Barbian K."/>
            <person name="Babar A."/>
            <person name="Rosenke K."/>
        </authorList>
    </citation>
    <scope>NUCLEOTIDE SEQUENCE [LARGE SCALE GENOMIC DNA]</scope>
    <source>
        <strain evidence="11 12">CCM 8644</strain>
    </source>
</reference>
<keyword evidence="7" id="KW-0067">ATP-binding</keyword>
<dbReference type="InterPro" id="IPR036890">
    <property type="entry name" value="HATPase_C_sf"/>
</dbReference>
<evidence type="ECO:0000256" key="5">
    <source>
        <dbReference type="ARBA" id="ARBA00022741"/>
    </source>
</evidence>
<dbReference type="InterPro" id="IPR003594">
    <property type="entry name" value="HATPase_dom"/>
</dbReference>
<sequence length="400" mass="46388">MNPYQHKKRWKYLLLFFAIIIATSSLWYTDFLVKGISKSERTRAEVWSQSLKKLFATDNDEMMNYLFTVKDSLIVPAIVTDDKDSITVYTALDTTKTYYKIEKDKIYDPRYFQRQLRIMKSQHDAIVIEMNGKKNYVYYKDSDLLSQLRVFPYVQLSVIAFFLLIAYTTFNSSRRAEQNQVWVGLAKETAHQLGTPISSLMAWIELLKDKFNAERDPLILQMEHDVRRLEIVADRFSKIGSMPILTNHPIYQTIKDYVDYFSIRVSDKIEFTVTGDEQQEALINIPLFDWVIENILKNAVNAIDGKGKISVNIIENIVKEQIFVDITDTGKGIPKSKFEAVFQPGFTTRKRGWGLGLSLTKRIVENYHNGQIFVKESEIGKGTTFRIIIKSSLNYVPTIK</sequence>
<keyword evidence="8" id="KW-0902">Two-component regulatory system</keyword>
<evidence type="ECO:0000256" key="4">
    <source>
        <dbReference type="ARBA" id="ARBA00022679"/>
    </source>
</evidence>
<evidence type="ECO:0000256" key="8">
    <source>
        <dbReference type="ARBA" id="ARBA00023012"/>
    </source>
</evidence>
<dbReference type="InterPro" id="IPR003661">
    <property type="entry name" value="HisK_dim/P_dom"/>
</dbReference>
<keyword evidence="4" id="KW-0808">Transferase</keyword>
<keyword evidence="3" id="KW-0597">Phosphoprotein</keyword>
<dbReference type="PROSITE" id="PS50109">
    <property type="entry name" value="HIS_KIN"/>
    <property type="match status" value="1"/>
</dbReference>
<dbReference type="EC" id="2.7.13.3" evidence="2"/>
<dbReference type="GO" id="GO:0000155">
    <property type="term" value="F:phosphorelay sensor kinase activity"/>
    <property type="evidence" value="ECO:0007669"/>
    <property type="project" value="InterPro"/>
</dbReference>
<dbReference type="Gene3D" id="3.30.565.10">
    <property type="entry name" value="Histidine kinase-like ATPase, C-terminal domain"/>
    <property type="match status" value="1"/>
</dbReference>
<keyword evidence="6 11" id="KW-0418">Kinase</keyword>
<dbReference type="OrthoDB" id="1931120at2"/>
<evidence type="ECO:0000256" key="7">
    <source>
        <dbReference type="ARBA" id="ARBA00022840"/>
    </source>
</evidence>
<dbReference type="SMART" id="SM00387">
    <property type="entry name" value="HATPase_c"/>
    <property type="match status" value="1"/>
</dbReference>
<evidence type="ECO:0000313" key="12">
    <source>
        <dbReference type="Proteomes" id="UP000078459"/>
    </source>
</evidence>
<comment type="caution">
    <text evidence="11">The sequence shown here is derived from an EMBL/GenBank/DDBJ whole genome shotgun (WGS) entry which is preliminary data.</text>
</comment>
<dbReference type="CDD" id="cd00082">
    <property type="entry name" value="HisKA"/>
    <property type="match status" value="1"/>
</dbReference>